<reference evidence="2 3" key="1">
    <citation type="submission" date="2018-06" db="EMBL/GenBank/DDBJ databases">
        <authorList>
            <consortium name="Pathogen Informatics"/>
            <person name="Doyle S."/>
        </authorList>
    </citation>
    <scope>NUCLEOTIDE SEQUENCE [LARGE SCALE GENOMIC DNA]</scope>
    <source>
        <strain evidence="2 3">NCTC10786</strain>
    </source>
</reference>
<dbReference type="Gene3D" id="3.40.50.1980">
    <property type="entry name" value="Nitrogenase molybdenum iron protein domain"/>
    <property type="match status" value="1"/>
</dbReference>
<dbReference type="AlphaFoldDB" id="A0A2X2VXB1"/>
<protein>
    <recommendedName>
        <fullName evidence="1">Fe/B12 periplasmic-binding domain-containing protein</fullName>
    </recommendedName>
</protein>
<accession>A0A2X2VXB1</accession>
<feature type="domain" description="Fe/B12 periplasmic-binding" evidence="1">
    <location>
        <begin position="1"/>
        <end position="57"/>
    </location>
</feature>
<evidence type="ECO:0000313" key="3">
    <source>
        <dbReference type="Proteomes" id="UP000251584"/>
    </source>
</evidence>
<dbReference type="SUPFAM" id="SSF53807">
    <property type="entry name" value="Helical backbone' metal receptor"/>
    <property type="match status" value="1"/>
</dbReference>
<dbReference type="InterPro" id="IPR002491">
    <property type="entry name" value="ABC_transptr_periplasmic_BD"/>
</dbReference>
<evidence type="ECO:0000313" key="2">
    <source>
        <dbReference type="EMBL" id="SQB29833.1"/>
    </source>
</evidence>
<gene>
    <name evidence="2" type="ORF">NCTC10786_03453</name>
</gene>
<dbReference type="PROSITE" id="PS50983">
    <property type="entry name" value="FE_B12_PBP"/>
    <property type="match status" value="1"/>
</dbReference>
<evidence type="ECO:0000259" key="1">
    <source>
        <dbReference type="PROSITE" id="PS50983"/>
    </source>
</evidence>
<dbReference type="Proteomes" id="UP000251584">
    <property type="component" value="Unassembled WGS sequence"/>
</dbReference>
<name>A0A2X2VXB1_CITKO</name>
<organism evidence="2 3">
    <name type="scientific">Citrobacter koseri</name>
    <name type="common">Citrobacter diversus</name>
    <dbReference type="NCBI Taxonomy" id="545"/>
    <lineage>
        <taxon>Bacteria</taxon>
        <taxon>Pseudomonadati</taxon>
        <taxon>Pseudomonadota</taxon>
        <taxon>Gammaproteobacteria</taxon>
        <taxon>Enterobacterales</taxon>
        <taxon>Enterobacteriaceae</taxon>
        <taxon>Citrobacter</taxon>
    </lineage>
</organism>
<sequence length="57" mass="6265">MENLLTWQPDIILVQDAATAHYLRHDPVWQGVKAVADKRILFLSGPAVWLAGCAAGH</sequence>
<proteinExistence type="predicted"/>
<dbReference type="EMBL" id="UAVY01000004">
    <property type="protein sequence ID" value="SQB29833.1"/>
    <property type="molecule type" value="Genomic_DNA"/>
</dbReference>